<dbReference type="OrthoDB" id="9762242at2"/>
<dbReference type="Proteomes" id="UP000297975">
    <property type="component" value="Unassembled WGS sequence"/>
</dbReference>
<dbReference type="PANTHER" id="PTHR43767">
    <property type="entry name" value="LONG-CHAIN-FATTY-ACID--COA LIGASE"/>
    <property type="match status" value="1"/>
</dbReference>
<dbReference type="RefSeq" id="WP_134341379.1">
    <property type="nucleotide sequence ID" value="NZ_SOPW01000022.1"/>
</dbReference>
<keyword evidence="1 5" id="KW-0474">Menaquinone biosynthesis</keyword>
<evidence type="ECO:0000256" key="3">
    <source>
        <dbReference type="ARBA" id="ARBA00022741"/>
    </source>
</evidence>
<gene>
    <name evidence="5 8" type="primary">menE</name>
    <name evidence="8" type="ORF">E3U55_15425</name>
</gene>
<dbReference type="InterPro" id="IPR025110">
    <property type="entry name" value="AMP-bd_C"/>
</dbReference>
<dbReference type="AlphaFoldDB" id="A0A4Y8ICV0"/>
<comment type="pathway">
    <text evidence="5">Quinol/quinone metabolism; menaquinone biosynthesis.</text>
</comment>
<keyword evidence="9" id="KW-1185">Reference proteome</keyword>
<evidence type="ECO:0000313" key="9">
    <source>
        <dbReference type="Proteomes" id="UP000297975"/>
    </source>
</evidence>
<dbReference type="EMBL" id="SOPW01000022">
    <property type="protein sequence ID" value="TFB13792.1"/>
    <property type="molecule type" value="Genomic_DNA"/>
</dbReference>
<dbReference type="SUPFAM" id="SSF56801">
    <property type="entry name" value="Acetyl-CoA synthetase-like"/>
    <property type="match status" value="1"/>
</dbReference>
<keyword evidence="3 5" id="KW-0547">Nucleotide-binding</keyword>
<protein>
    <recommendedName>
        <fullName evidence="5">2-succinylbenzoate--CoA ligase</fullName>
        <ecNumber evidence="5">6.2.1.26</ecNumber>
    </recommendedName>
    <alternativeName>
        <fullName evidence="5">o-succinylbenzoyl-CoA synthetase</fullName>
        <shortName evidence="5">OSB-CoA synthetase</shortName>
    </alternativeName>
</protein>
<dbReference type="EC" id="6.2.1.26" evidence="5"/>
<evidence type="ECO:0000313" key="8">
    <source>
        <dbReference type="EMBL" id="TFB13792.1"/>
    </source>
</evidence>
<dbReference type="GO" id="GO:0009234">
    <property type="term" value="P:menaquinone biosynthetic process"/>
    <property type="evidence" value="ECO:0007669"/>
    <property type="project" value="UniProtKB-UniRule"/>
</dbReference>
<keyword evidence="4 5" id="KW-0067">ATP-binding</keyword>
<comment type="function">
    <text evidence="5">Converts 2-succinylbenzoate (OSB) to 2-succinylbenzoyl-CoA (OSB-CoA).</text>
</comment>
<feature type="domain" description="AMP-dependent synthetase/ligase" evidence="6">
    <location>
        <begin position="9"/>
        <end position="352"/>
    </location>
</feature>
<dbReference type="InterPro" id="IPR050237">
    <property type="entry name" value="ATP-dep_AMP-bd_enzyme"/>
</dbReference>
<accession>A0A4Y8ICV0</accession>
<name>A0A4Y8ICV0_9BACI</name>
<proteinExistence type="inferred from homology"/>
<dbReference type="InterPro" id="IPR045851">
    <property type="entry name" value="AMP-bd_C_sf"/>
</dbReference>
<dbReference type="InterPro" id="IPR042099">
    <property type="entry name" value="ANL_N_sf"/>
</dbReference>
<evidence type="ECO:0000256" key="5">
    <source>
        <dbReference type="HAMAP-Rule" id="MF_00731"/>
    </source>
</evidence>
<organism evidence="8 9">
    <name type="scientific">Filobacillus milosensis</name>
    <dbReference type="NCBI Taxonomy" id="94137"/>
    <lineage>
        <taxon>Bacteria</taxon>
        <taxon>Bacillati</taxon>
        <taxon>Bacillota</taxon>
        <taxon>Bacilli</taxon>
        <taxon>Bacillales</taxon>
        <taxon>Bacillaceae</taxon>
        <taxon>Filobacillus</taxon>
    </lineage>
</organism>
<reference evidence="8 9" key="1">
    <citation type="submission" date="2019-03" db="EMBL/GenBank/DDBJ databases">
        <authorList>
            <person name="He R.-H."/>
        </authorList>
    </citation>
    <scope>NUCLEOTIDE SEQUENCE [LARGE SCALE GENOMIC DNA]</scope>
    <source>
        <strain evidence="9">SH 714</strain>
    </source>
</reference>
<evidence type="ECO:0000259" key="6">
    <source>
        <dbReference type="Pfam" id="PF00501"/>
    </source>
</evidence>
<comment type="similarity">
    <text evidence="5">Belongs to the ATP-dependent AMP-binding enzyme family. MenE subfamily.</text>
</comment>
<dbReference type="HAMAP" id="MF_00731">
    <property type="entry name" value="MenE"/>
    <property type="match status" value="1"/>
</dbReference>
<comment type="caution">
    <text evidence="8">The sequence shown here is derived from an EMBL/GenBank/DDBJ whole genome shotgun (WGS) entry which is preliminary data.</text>
</comment>
<evidence type="ECO:0000256" key="1">
    <source>
        <dbReference type="ARBA" id="ARBA00022428"/>
    </source>
</evidence>
<dbReference type="NCBIfam" id="TIGR01923">
    <property type="entry name" value="menE"/>
    <property type="match status" value="1"/>
</dbReference>
<dbReference type="Gene3D" id="3.40.50.12780">
    <property type="entry name" value="N-terminal domain of ligase-like"/>
    <property type="match status" value="1"/>
</dbReference>
<dbReference type="GO" id="GO:0008756">
    <property type="term" value="F:o-succinylbenzoate-CoA ligase activity"/>
    <property type="evidence" value="ECO:0007669"/>
    <property type="project" value="UniProtKB-UniRule"/>
</dbReference>
<dbReference type="PROSITE" id="PS00455">
    <property type="entry name" value="AMP_BINDING"/>
    <property type="match status" value="1"/>
</dbReference>
<dbReference type="InterPro" id="IPR000873">
    <property type="entry name" value="AMP-dep_synth/lig_dom"/>
</dbReference>
<comment type="catalytic activity">
    <reaction evidence="5">
        <text>2-succinylbenzoate + ATP + CoA = 2-succinylbenzoyl-CoA + AMP + diphosphate</text>
        <dbReference type="Rhea" id="RHEA:17009"/>
        <dbReference type="ChEBI" id="CHEBI:18325"/>
        <dbReference type="ChEBI" id="CHEBI:30616"/>
        <dbReference type="ChEBI" id="CHEBI:33019"/>
        <dbReference type="ChEBI" id="CHEBI:57287"/>
        <dbReference type="ChEBI" id="CHEBI:57364"/>
        <dbReference type="ChEBI" id="CHEBI:456215"/>
        <dbReference type="EC" id="6.2.1.26"/>
    </reaction>
</comment>
<dbReference type="InterPro" id="IPR020845">
    <property type="entry name" value="AMP-binding_CS"/>
</dbReference>
<comment type="pathway">
    <text evidence="5">Quinol/quinone metabolism; 1,4-dihydroxy-2-naphthoate biosynthesis; 1,4-dihydroxy-2-naphthoate from chorismate: step 5/7.</text>
</comment>
<dbReference type="Pfam" id="PF00501">
    <property type="entry name" value="AMP-binding"/>
    <property type="match status" value="1"/>
</dbReference>
<keyword evidence="2 5" id="KW-0436">Ligase</keyword>
<dbReference type="NCBIfam" id="NF002966">
    <property type="entry name" value="PRK03640.1"/>
    <property type="match status" value="1"/>
</dbReference>
<evidence type="ECO:0000256" key="2">
    <source>
        <dbReference type="ARBA" id="ARBA00022598"/>
    </source>
</evidence>
<dbReference type="Gene3D" id="3.30.300.30">
    <property type="match status" value="1"/>
</dbReference>
<feature type="domain" description="AMP-binding enzyme C-terminal" evidence="7">
    <location>
        <begin position="402"/>
        <end position="476"/>
    </location>
</feature>
<dbReference type="InterPro" id="IPR010192">
    <property type="entry name" value="MenE"/>
</dbReference>
<sequence length="491" mass="55270">MTITPNWLDQRAFLTPDKEAIVLADGQSYTFKELQHDAKLYATHLKNQGFKQGDHIALLSSNCYEFAVVIHALHYIGAVAFLLNTRLTVNELAFQIEDGEVTGLIHHENYKEVADKLEQNQHIQLVSMNQTSSEVSYDLNQEFDLDQTSHILYTSGTTGNPKGVQLTYGNHYWSATASALNLGLHKDDRWLLNLPMFHVGGLSILYRSVIYGMPVHLHEKFHVEAVHRDIMERSVTIVSVVTVMLEQLMERLGKQQYPDTFRCMLLGGGPAPQTLVKKCQTKHVPVYQSYGMTETASQFSTLDKESMMSKIGSSGKVLFPGQLKIVENGKECGPNDVGEIIVTGPSVTKGYWKRPEANKEKFQNAWLKTGDMGYLDQDGFLYVVDRRKDLIISGGENIYPAEIESILSGLDGIKEVGVVGKEDVKWGQVPVAFIVRKNTTLSKEEISDYAEANLAKYKVPKDIYFIEQLPRNASKKLQRHKLLEVIGEEEK</sequence>
<evidence type="ECO:0000259" key="7">
    <source>
        <dbReference type="Pfam" id="PF13193"/>
    </source>
</evidence>
<dbReference type="GO" id="GO:0005524">
    <property type="term" value="F:ATP binding"/>
    <property type="evidence" value="ECO:0007669"/>
    <property type="project" value="UniProtKB-KW"/>
</dbReference>
<dbReference type="Pfam" id="PF13193">
    <property type="entry name" value="AMP-binding_C"/>
    <property type="match status" value="1"/>
</dbReference>
<evidence type="ECO:0000256" key="4">
    <source>
        <dbReference type="ARBA" id="ARBA00022840"/>
    </source>
</evidence>
<dbReference type="UniPathway" id="UPA00079"/>
<dbReference type="UniPathway" id="UPA01057">
    <property type="reaction ID" value="UER00166"/>
</dbReference>
<dbReference type="PANTHER" id="PTHR43767:SF1">
    <property type="entry name" value="NONRIBOSOMAL PEPTIDE SYNTHASE PES1 (EUROFUNG)-RELATED"/>
    <property type="match status" value="1"/>
</dbReference>